<feature type="transmembrane region" description="Helical" evidence="8">
    <location>
        <begin position="33"/>
        <end position="53"/>
    </location>
</feature>
<evidence type="ECO:0000256" key="1">
    <source>
        <dbReference type="ARBA" id="ARBA00004651"/>
    </source>
</evidence>
<gene>
    <name evidence="10" type="ORF">H9X80_01000</name>
</gene>
<dbReference type="InterPro" id="IPR036514">
    <property type="entry name" value="SGNH_hydro_sf"/>
</dbReference>
<comment type="caution">
    <text evidence="10">The sequence shown here is derived from an EMBL/GenBank/DDBJ whole genome shotgun (WGS) entry which is preliminary data.</text>
</comment>
<comment type="subcellular location">
    <subcellularLocation>
        <location evidence="1">Cell membrane</location>
        <topology evidence="1">Multi-pass membrane protein</topology>
    </subcellularLocation>
</comment>
<evidence type="ECO:0000313" key="11">
    <source>
        <dbReference type="Proteomes" id="UP000712527"/>
    </source>
</evidence>
<proteinExistence type="predicted"/>
<keyword evidence="5 8" id="KW-1133">Transmembrane helix</keyword>
<organism evidence="10 11">
    <name type="scientific">Olsenella profusa</name>
    <dbReference type="NCBI Taxonomy" id="138595"/>
    <lineage>
        <taxon>Bacteria</taxon>
        <taxon>Bacillati</taxon>
        <taxon>Actinomycetota</taxon>
        <taxon>Coriobacteriia</taxon>
        <taxon>Coriobacteriales</taxon>
        <taxon>Atopobiaceae</taxon>
        <taxon>Olsenella</taxon>
    </lineage>
</organism>
<dbReference type="PANTHER" id="PTHR23028:SF53">
    <property type="entry name" value="ACYL_TRANSF_3 DOMAIN-CONTAINING PROTEIN"/>
    <property type="match status" value="1"/>
</dbReference>
<feature type="transmembrane region" description="Helical" evidence="8">
    <location>
        <begin position="7"/>
        <end position="27"/>
    </location>
</feature>
<evidence type="ECO:0000259" key="9">
    <source>
        <dbReference type="Pfam" id="PF01757"/>
    </source>
</evidence>
<evidence type="ECO:0000313" key="10">
    <source>
        <dbReference type="EMBL" id="MBM6774134.1"/>
    </source>
</evidence>
<dbReference type="InterPro" id="IPR002656">
    <property type="entry name" value="Acyl_transf_3_dom"/>
</dbReference>
<dbReference type="Proteomes" id="UP000712527">
    <property type="component" value="Unassembled WGS sequence"/>
</dbReference>
<protein>
    <submittedName>
        <fullName evidence="10">Acetyltransferase</fullName>
    </submittedName>
</protein>
<dbReference type="CDD" id="cd01840">
    <property type="entry name" value="SGNH_hydrolase_yrhL_like"/>
    <property type="match status" value="1"/>
</dbReference>
<feature type="transmembrane region" description="Helical" evidence="8">
    <location>
        <begin position="168"/>
        <end position="187"/>
    </location>
</feature>
<evidence type="ECO:0000256" key="3">
    <source>
        <dbReference type="ARBA" id="ARBA00022679"/>
    </source>
</evidence>
<keyword evidence="7" id="KW-0012">Acyltransferase</keyword>
<sequence>MPGTRKVAALDGLRVLAIAAIVVYHANPTWLPGGYFGVTVFFALTGYLTTISIEHEVARTGRFDYPRFLLRRVGRLLPAAVVVVGATALLCALFSPALLPKVKTDAVPALLFFENLFYIVRNVSYFAAAGLPSPLTHLWYLGVVMQFYVVWPPLLLGLSKLVRRRGQACVVVAALMVASAVAMAALYNPLGDTNRIYYGPDTRAAELLAGALCALLTQGHGWRLTLPVRGGAGPAAHAAGARSVWKAVPGWAYELAGLGSLVGLGAMAVTLNGYSEFAYRGGILLAALLTAVLIGVLARPAGGVLSRVLGLAPLAALGRRGFAVYLWHYPLLLVMNPATRTTELPWWGWVLEFAVIAAVSELSYRVLERGVGRPLALGQGRLALGLEAAALVCVLVVSLAPISAEQTGVPVGQQATQSQTADLPNPETDGYDVSGTYLAGTAFASAVDTINALNYGVDVETGATDANVTLVGDSVALGAQTQFQRVFPNGWIDAEVGRQLTAGLDVYNQCVADGHGGDVVVFALGNNGVAREDQVRALIDACGDRKVYLVTCRVPMALQDMNNQLFRDVAATYDNVEVIDWYAESAGHDDWFWSDGTHLRPEGAEAYVMMLRRAITGR</sequence>
<feature type="domain" description="Acyltransferase 3" evidence="9">
    <location>
        <begin position="8"/>
        <end position="359"/>
    </location>
</feature>
<evidence type="ECO:0000256" key="2">
    <source>
        <dbReference type="ARBA" id="ARBA00022475"/>
    </source>
</evidence>
<keyword evidence="11" id="KW-1185">Reference proteome</keyword>
<feature type="transmembrane region" description="Helical" evidence="8">
    <location>
        <begin position="277"/>
        <end position="297"/>
    </location>
</feature>
<evidence type="ECO:0000256" key="4">
    <source>
        <dbReference type="ARBA" id="ARBA00022692"/>
    </source>
</evidence>
<keyword evidence="3" id="KW-0808">Transferase</keyword>
<dbReference type="Gene3D" id="3.40.50.1110">
    <property type="entry name" value="SGNH hydrolase"/>
    <property type="match status" value="1"/>
</dbReference>
<keyword evidence="4 8" id="KW-0812">Transmembrane</keyword>
<dbReference type="Pfam" id="PF01757">
    <property type="entry name" value="Acyl_transf_3"/>
    <property type="match status" value="1"/>
</dbReference>
<evidence type="ECO:0000256" key="5">
    <source>
        <dbReference type="ARBA" id="ARBA00022989"/>
    </source>
</evidence>
<evidence type="ECO:0000256" key="7">
    <source>
        <dbReference type="ARBA" id="ARBA00023315"/>
    </source>
</evidence>
<keyword evidence="6 8" id="KW-0472">Membrane</keyword>
<reference evidence="10 11" key="1">
    <citation type="journal article" date="2021" name="Sci. Rep.">
        <title>The distribution of antibiotic resistance genes in chicken gut microbiota commensals.</title>
        <authorList>
            <person name="Juricova H."/>
            <person name="Matiasovicova J."/>
            <person name="Kubasova T."/>
            <person name="Cejkova D."/>
            <person name="Rychlik I."/>
        </authorList>
    </citation>
    <scope>NUCLEOTIDE SEQUENCE [LARGE SCALE GENOMIC DNA]</scope>
    <source>
        <strain evidence="10 11">An794</strain>
    </source>
</reference>
<feature type="transmembrane region" description="Helical" evidence="8">
    <location>
        <begin position="138"/>
        <end position="156"/>
    </location>
</feature>
<evidence type="ECO:0000256" key="8">
    <source>
        <dbReference type="SAM" id="Phobius"/>
    </source>
</evidence>
<name>A0ABS2EZJ9_9ACTN</name>
<feature type="transmembrane region" description="Helical" evidence="8">
    <location>
        <begin position="251"/>
        <end position="271"/>
    </location>
</feature>
<feature type="transmembrane region" description="Helical" evidence="8">
    <location>
        <begin position="73"/>
        <end position="95"/>
    </location>
</feature>
<keyword evidence="2" id="KW-1003">Cell membrane</keyword>
<accession>A0ABS2EZJ9</accession>
<evidence type="ECO:0000256" key="6">
    <source>
        <dbReference type="ARBA" id="ARBA00023136"/>
    </source>
</evidence>
<dbReference type="EMBL" id="JACSNQ010000001">
    <property type="protein sequence ID" value="MBM6774134.1"/>
    <property type="molecule type" value="Genomic_DNA"/>
</dbReference>
<dbReference type="InterPro" id="IPR050879">
    <property type="entry name" value="Acyltransferase_3"/>
</dbReference>
<dbReference type="SUPFAM" id="SSF52266">
    <property type="entry name" value="SGNH hydrolase"/>
    <property type="match status" value="1"/>
</dbReference>
<dbReference type="RefSeq" id="WP_204792478.1">
    <property type="nucleotide sequence ID" value="NZ_JACSNQ010000001.1"/>
</dbReference>
<dbReference type="PANTHER" id="PTHR23028">
    <property type="entry name" value="ACETYLTRANSFERASE"/>
    <property type="match status" value="1"/>
</dbReference>